<protein>
    <submittedName>
        <fullName evidence="3">Uncharacterized protein</fullName>
    </submittedName>
</protein>
<dbReference type="EMBL" id="DWWS01000058">
    <property type="protein sequence ID" value="HJC25226.1"/>
    <property type="molecule type" value="Genomic_DNA"/>
</dbReference>
<organism evidence="3 4">
    <name type="scientific">Candidatus Eisenbergiella merdavium</name>
    <dbReference type="NCBI Taxonomy" id="2838551"/>
    <lineage>
        <taxon>Bacteria</taxon>
        <taxon>Bacillati</taxon>
        <taxon>Bacillota</taxon>
        <taxon>Clostridia</taxon>
        <taxon>Lachnospirales</taxon>
        <taxon>Lachnospiraceae</taxon>
        <taxon>Eisenbergiella</taxon>
    </lineage>
</organism>
<comment type="caution">
    <text evidence="3">The sequence shown here is derived from an EMBL/GenBank/DDBJ whole genome shotgun (WGS) entry which is preliminary data.</text>
</comment>
<feature type="transmembrane region" description="Helical" evidence="2">
    <location>
        <begin position="69"/>
        <end position="86"/>
    </location>
</feature>
<reference evidence="3" key="2">
    <citation type="submission" date="2021-04" db="EMBL/GenBank/DDBJ databases">
        <authorList>
            <person name="Gilroy R."/>
        </authorList>
    </citation>
    <scope>NUCLEOTIDE SEQUENCE</scope>
    <source>
        <strain evidence="3">USAMLcec2-132</strain>
    </source>
</reference>
<feature type="region of interest" description="Disordered" evidence="1">
    <location>
        <begin position="1"/>
        <end position="50"/>
    </location>
</feature>
<keyword evidence="2" id="KW-1133">Transmembrane helix</keyword>
<keyword evidence="2" id="KW-0812">Transmembrane</keyword>
<evidence type="ECO:0000256" key="2">
    <source>
        <dbReference type="SAM" id="Phobius"/>
    </source>
</evidence>
<name>A0A9D2NGT4_9FIRM</name>
<reference evidence="3" key="1">
    <citation type="journal article" date="2021" name="PeerJ">
        <title>Extensive microbial diversity within the chicken gut microbiome revealed by metagenomics and culture.</title>
        <authorList>
            <person name="Gilroy R."/>
            <person name="Ravi A."/>
            <person name="Getino M."/>
            <person name="Pursley I."/>
            <person name="Horton D.L."/>
            <person name="Alikhan N.F."/>
            <person name="Baker D."/>
            <person name="Gharbi K."/>
            <person name="Hall N."/>
            <person name="Watson M."/>
            <person name="Adriaenssens E.M."/>
            <person name="Foster-Nyarko E."/>
            <person name="Jarju S."/>
            <person name="Secka A."/>
            <person name="Antonio M."/>
            <person name="Oren A."/>
            <person name="Chaudhuri R.R."/>
            <person name="La Ragione R."/>
            <person name="Hildebrand F."/>
            <person name="Pallen M.J."/>
        </authorList>
    </citation>
    <scope>NUCLEOTIDE SEQUENCE</scope>
    <source>
        <strain evidence="3">USAMLcec2-132</strain>
    </source>
</reference>
<evidence type="ECO:0000313" key="3">
    <source>
        <dbReference type="EMBL" id="HJC25226.1"/>
    </source>
</evidence>
<accession>A0A9D2NGT4</accession>
<sequence length="304" mass="34437">MNETLNAAGIEQTAGVQEQGAEMQSRKATTQNQETTAQSRKTTIQSEKENVTGRRGLGELASVLKKPKALAGIVLIVAIVLGVVWINPFSSGYANTLDDIFAMMNHREEKLDSLAENMLPGFAYEQYDVIMEAISEVETVESWIEEKEDDIMDAYLELEDEFGSNAEVSWTTVEKEKMSDLQIRRAEKNYQEFAEDYLQNAVDRLDDYDTIRNIADRFDLSVSAVRTVLDSIETLGGECENLEIKKGYNLTIEIQVEGSRDSYSDEVELRMIYANGEWMLDYSELGGNLLTRFGEELNSIIWWL</sequence>
<proteinExistence type="predicted"/>
<keyword evidence="2" id="KW-0472">Membrane</keyword>
<evidence type="ECO:0000256" key="1">
    <source>
        <dbReference type="SAM" id="MobiDB-lite"/>
    </source>
</evidence>
<dbReference type="AlphaFoldDB" id="A0A9D2NGT4"/>
<gene>
    <name evidence="3" type="ORF">H9761_16250</name>
</gene>
<evidence type="ECO:0000313" key="4">
    <source>
        <dbReference type="Proteomes" id="UP000823891"/>
    </source>
</evidence>
<feature type="compositionally biased region" description="Polar residues" evidence="1">
    <location>
        <begin position="26"/>
        <end position="45"/>
    </location>
</feature>
<dbReference type="Proteomes" id="UP000823891">
    <property type="component" value="Unassembled WGS sequence"/>
</dbReference>